<gene>
    <name evidence="2" type="ORF">MVEN_00770000</name>
</gene>
<dbReference type="AlphaFoldDB" id="A0A8H7D689"/>
<feature type="transmembrane region" description="Helical" evidence="1">
    <location>
        <begin position="118"/>
        <end position="135"/>
    </location>
</feature>
<feature type="transmembrane region" description="Helical" evidence="1">
    <location>
        <begin position="49"/>
        <end position="71"/>
    </location>
</feature>
<keyword evidence="1" id="KW-0812">Transmembrane</keyword>
<accession>A0A8H7D689</accession>
<evidence type="ECO:0000256" key="1">
    <source>
        <dbReference type="SAM" id="Phobius"/>
    </source>
</evidence>
<organism evidence="2 3">
    <name type="scientific">Mycena venus</name>
    <dbReference type="NCBI Taxonomy" id="2733690"/>
    <lineage>
        <taxon>Eukaryota</taxon>
        <taxon>Fungi</taxon>
        <taxon>Dikarya</taxon>
        <taxon>Basidiomycota</taxon>
        <taxon>Agaricomycotina</taxon>
        <taxon>Agaricomycetes</taxon>
        <taxon>Agaricomycetidae</taxon>
        <taxon>Agaricales</taxon>
        <taxon>Marasmiineae</taxon>
        <taxon>Mycenaceae</taxon>
        <taxon>Mycena</taxon>
    </lineage>
</organism>
<evidence type="ECO:0008006" key="4">
    <source>
        <dbReference type="Google" id="ProtNLM"/>
    </source>
</evidence>
<comment type="caution">
    <text evidence="2">The sequence shown here is derived from an EMBL/GenBank/DDBJ whole genome shotgun (WGS) entry which is preliminary data.</text>
</comment>
<proteinExistence type="predicted"/>
<name>A0A8H7D689_9AGAR</name>
<evidence type="ECO:0000313" key="3">
    <source>
        <dbReference type="Proteomes" id="UP000620124"/>
    </source>
</evidence>
<keyword evidence="1" id="KW-0472">Membrane</keyword>
<evidence type="ECO:0000313" key="2">
    <source>
        <dbReference type="EMBL" id="KAF7360401.1"/>
    </source>
</evidence>
<feature type="transmembrane region" description="Helical" evidence="1">
    <location>
        <begin position="155"/>
        <end position="177"/>
    </location>
</feature>
<protein>
    <recommendedName>
        <fullName evidence="4">MARVEL domain-containing protein</fullName>
    </recommendedName>
</protein>
<sequence>MDSDSHAPLLADVESSVAGLSQAHLCSRCTGELDSPEHRSTFETTPRHVFMSVAILFCIIIFGLLVGHFVVGHRPNVLTVFIVIWTDVTLVILAVLLNKGRRCHVQTKLGRTVTQIRALCALAVSWSFLVIGMLSEENSSDICRWRYNADCRALFTAAHVFVWLLIATLFAAAYATYRRAVAIHGSTMVPPSWTAHGSCLASFWCSRERGNYQDLEGFSASFPDDYALCYFLNVFEYIEMCVFYGSEPSGFK</sequence>
<keyword evidence="3" id="KW-1185">Reference proteome</keyword>
<dbReference type="OrthoDB" id="2881378at2759"/>
<reference evidence="2" key="1">
    <citation type="submission" date="2020-05" db="EMBL/GenBank/DDBJ databases">
        <title>Mycena genomes resolve the evolution of fungal bioluminescence.</title>
        <authorList>
            <person name="Tsai I.J."/>
        </authorList>
    </citation>
    <scope>NUCLEOTIDE SEQUENCE</scope>
    <source>
        <strain evidence="2">CCC161011</strain>
    </source>
</reference>
<dbReference type="EMBL" id="JACAZI010000005">
    <property type="protein sequence ID" value="KAF7360401.1"/>
    <property type="molecule type" value="Genomic_DNA"/>
</dbReference>
<keyword evidence="1" id="KW-1133">Transmembrane helix</keyword>
<feature type="transmembrane region" description="Helical" evidence="1">
    <location>
        <begin position="77"/>
        <end position="97"/>
    </location>
</feature>
<dbReference type="Proteomes" id="UP000620124">
    <property type="component" value="Unassembled WGS sequence"/>
</dbReference>